<name>A0A7K4BZ34_9ARCH</name>
<evidence type="ECO:0000313" key="2">
    <source>
        <dbReference type="EMBL" id="NMA44339.1"/>
    </source>
</evidence>
<evidence type="ECO:0008006" key="4">
    <source>
        <dbReference type="Google" id="ProtNLM"/>
    </source>
</evidence>
<dbReference type="Proteomes" id="UP000526302">
    <property type="component" value="Unassembled WGS sequence"/>
</dbReference>
<gene>
    <name evidence="2" type="ORF">GX950_00810</name>
</gene>
<dbReference type="EMBL" id="JAAZKV010000007">
    <property type="protein sequence ID" value="NMA44339.1"/>
    <property type="molecule type" value="Genomic_DNA"/>
</dbReference>
<accession>A0A7K4BZ34</accession>
<organism evidence="2 3">
    <name type="scientific">Candidatus Iainarchaeum sp</name>
    <dbReference type="NCBI Taxonomy" id="3101447"/>
    <lineage>
        <taxon>Archaea</taxon>
        <taxon>Candidatus Iainarchaeota</taxon>
        <taxon>Candidatus Iainarchaeia</taxon>
        <taxon>Candidatus Iainarchaeales</taxon>
        <taxon>Candidatus Iainarchaeaceae</taxon>
        <taxon>Candidatus Iainarchaeum</taxon>
    </lineage>
</organism>
<feature type="compositionally biased region" description="Acidic residues" evidence="1">
    <location>
        <begin position="54"/>
        <end position="73"/>
    </location>
</feature>
<dbReference type="AlphaFoldDB" id="A0A7K4BZ34"/>
<sequence length="73" mass="8629">MKKTCSDCKTRFEVKLEDIEEGDHVNCPECNLEYTLIYDSNGKEKLVETKVLEMEDDEDEDDNEYSDYDSYND</sequence>
<proteinExistence type="predicted"/>
<protein>
    <recommendedName>
        <fullName evidence="4">Lysine biosynthesis protein LysW</fullName>
    </recommendedName>
</protein>
<evidence type="ECO:0000313" key="3">
    <source>
        <dbReference type="Proteomes" id="UP000526302"/>
    </source>
</evidence>
<comment type="caution">
    <text evidence="2">The sequence shown here is derived from an EMBL/GenBank/DDBJ whole genome shotgun (WGS) entry which is preliminary data.</text>
</comment>
<reference evidence="2 3" key="1">
    <citation type="journal article" date="2020" name="Biotechnol. Biofuels">
        <title>New insights from the biogas microbiome by comprehensive genome-resolved metagenomics of nearly 1600 species originating from multiple anaerobic digesters.</title>
        <authorList>
            <person name="Campanaro S."/>
            <person name="Treu L."/>
            <person name="Rodriguez-R L.M."/>
            <person name="Kovalovszki A."/>
            <person name="Ziels R.M."/>
            <person name="Maus I."/>
            <person name="Zhu X."/>
            <person name="Kougias P.G."/>
            <person name="Basile A."/>
            <person name="Luo G."/>
            <person name="Schluter A."/>
            <person name="Konstantinidis K.T."/>
            <person name="Angelidaki I."/>
        </authorList>
    </citation>
    <scope>NUCLEOTIDE SEQUENCE [LARGE SCALE GENOMIC DNA]</scope>
    <source>
        <strain evidence="2">AS22ysBPME_79</strain>
    </source>
</reference>
<dbReference type="Gene3D" id="2.20.28.160">
    <property type="match status" value="1"/>
</dbReference>
<feature type="region of interest" description="Disordered" evidence="1">
    <location>
        <begin position="52"/>
        <end position="73"/>
    </location>
</feature>
<evidence type="ECO:0000256" key="1">
    <source>
        <dbReference type="SAM" id="MobiDB-lite"/>
    </source>
</evidence>